<dbReference type="EMBL" id="LAZR01063478">
    <property type="protein sequence ID" value="KKK59439.1"/>
    <property type="molecule type" value="Genomic_DNA"/>
</dbReference>
<accession>A0A0F8YZF4</accession>
<comment type="caution">
    <text evidence="1">The sequence shown here is derived from an EMBL/GenBank/DDBJ whole genome shotgun (WGS) entry which is preliminary data.</text>
</comment>
<sequence length="90" mass="10242">PTLMVWYRDVVQRFIATHAYEEHIILCRWCLADEDQIVKDRGSKLGPFKYCSDRCADAAEAYVNKVLRKRDGAPVAPPTTKEEGEDGLVD</sequence>
<evidence type="ECO:0000313" key="1">
    <source>
        <dbReference type="EMBL" id="KKK59439.1"/>
    </source>
</evidence>
<organism evidence="1">
    <name type="scientific">marine sediment metagenome</name>
    <dbReference type="NCBI Taxonomy" id="412755"/>
    <lineage>
        <taxon>unclassified sequences</taxon>
        <taxon>metagenomes</taxon>
        <taxon>ecological metagenomes</taxon>
    </lineage>
</organism>
<protein>
    <submittedName>
        <fullName evidence="1">Uncharacterized protein</fullName>
    </submittedName>
</protein>
<proteinExistence type="predicted"/>
<name>A0A0F8YZF4_9ZZZZ</name>
<reference evidence="1" key="1">
    <citation type="journal article" date="2015" name="Nature">
        <title>Complex archaea that bridge the gap between prokaryotes and eukaryotes.</title>
        <authorList>
            <person name="Spang A."/>
            <person name="Saw J.H."/>
            <person name="Jorgensen S.L."/>
            <person name="Zaremba-Niedzwiedzka K."/>
            <person name="Martijn J."/>
            <person name="Lind A.E."/>
            <person name="van Eijk R."/>
            <person name="Schleper C."/>
            <person name="Guy L."/>
            <person name="Ettema T.J."/>
        </authorList>
    </citation>
    <scope>NUCLEOTIDE SEQUENCE</scope>
</reference>
<gene>
    <name evidence="1" type="ORF">LCGC14_3034360</name>
</gene>
<dbReference type="AlphaFoldDB" id="A0A0F8YZF4"/>
<feature type="non-terminal residue" evidence="1">
    <location>
        <position position="1"/>
    </location>
</feature>